<dbReference type="RefSeq" id="WP_092940160.1">
    <property type="nucleotide sequence ID" value="NZ_FONX01000009.1"/>
</dbReference>
<evidence type="ECO:0000313" key="1">
    <source>
        <dbReference type="EMBL" id="SFF00494.1"/>
    </source>
</evidence>
<sequence length="146" mass="16125">MARISAADILAAIKSDNPPKLAIVGSSVSTKGRHNMLVKIRPSTLKRVQAVALGPIYLLIEQALLELCEDLEKSKVPRIPILASKFNPTAEDLKELEEAEARKVEGKNVNRRVKKGEPVWPGRESEVTDLTDISDFFQTRIPGKRG</sequence>
<dbReference type="AlphaFoldDB" id="A0A1I2F4Y3"/>
<accession>A0A1I2F4Y3</accession>
<gene>
    <name evidence="1" type="ORF">SAMN04489711_109155</name>
</gene>
<dbReference type="EMBL" id="FONX01000009">
    <property type="protein sequence ID" value="SFF00494.1"/>
    <property type="molecule type" value="Genomic_DNA"/>
</dbReference>
<keyword evidence="2" id="KW-1185">Reference proteome</keyword>
<dbReference type="STRING" id="1177982.SAMN04489711_109155"/>
<protein>
    <submittedName>
        <fullName evidence="1">Uncharacterized protein</fullName>
    </submittedName>
</protein>
<proteinExistence type="predicted"/>
<evidence type="ECO:0000313" key="2">
    <source>
        <dbReference type="Proteomes" id="UP000199119"/>
    </source>
</evidence>
<reference evidence="2" key="1">
    <citation type="submission" date="2016-10" db="EMBL/GenBank/DDBJ databases">
        <authorList>
            <person name="Varghese N."/>
            <person name="Submissions S."/>
        </authorList>
    </citation>
    <scope>NUCLEOTIDE SEQUENCE [LARGE SCALE GENOMIC DNA]</scope>
    <source>
        <strain evidence="2">DSM 27981</strain>
    </source>
</reference>
<organism evidence="1 2">
    <name type="scientific">Paracidovorax wautersii</name>
    <dbReference type="NCBI Taxonomy" id="1177982"/>
    <lineage>
        <taxon>Bacteria</taxon>
        <taxon>Pseudomonadati</taxon>
        <taxon>Pseudomonadota</taxon>
        <taxon>Betaproteobacteria</taxon>
        <taxon>Burkholderiales</taxon>
        <taxon>Comamonadaceae</taxon>
        <taxon>Paracidovorax</taxon>
    </lineage>
</organism>
<dbReference type="Proteomes" id="UP000199119">
    <property type="component" value="Unassembled WGS sequence"/>
</dbReference>
<name>A0A1I2F4Y3_9BURK</name>